<dbReference type="Gene3D" id="1.10.472.10">
    <property type="entry name" value="Cyclin-like"/>
    <property type="match status" value="1"/>
</dbReference>
<dbReference type="AlphaFoldDB" id="A0A8T1PWI5"/>
<name>A0A8T1PWI5_CARIL</name>
<proteinExistence type="inferred from homology"/>
<reference evidence="4" key="1">
    <citation type="submission" date="2020-12" db="EMBL/GenBank/DDBJ databases">
        <title>WGS assembly of Carya illinoinensis cv. Pawnee.</title>
        <authorList>
            <person name="Platts A."/>
            <person name="Shu S."/>
            <person name="Wright S."/>
            <person name="Barry K."/>
            <person name="Edger P."/>
            <person name="Pires J.C."/>
            <person name="Schmutz J."/>
        </authorList>
    </citation>
    <scope>NUCLEOTIDE SEQUENCE</scope>
    <source>
        <tissue evidence="4">Leaf</tissue>
    </source>
</reference>
<dbReference type="InterPro" id="IPR013922">
    <property type="entry name" value="Cyclin_PHO80-like"/>
</dbReference>
<dbReference type="EMBL" id="CM031815">
    <property type="protein sequence ID" value="KAG6646578.1"/>
    <property type="molecule type" value="Genomic_DNA"/>
</dbReference>
<keyword evidence="2" id="KW-0132">Cell division</keyword>
<dbReference type="SUPFAM" id="SSF47954">
    <property type="entry name" value="Cyclin-like"/>
    <property type="match status" value="1"/>
</dbReference>
<dbReference type="GO" id="GO:0051301">
    <property type="term" value="P:cell division"/>
    <property type="evidence" value="ECO:0007669"/>
    <property type="project" value="UniProtKB-KW"/>
</dbReference>
<evidence type="ECO:0008006" key="6">
    <source>
        <dbReference type="Google" id="ProtNLM"/>
    </source>
</evidence>
<accession>A0A8T1PWI5</accession>
<evidence type="ECO:0000256" key="2">
    <source>
        <dbReference type="ARBA" id="ARBA00022618"/>
    </source>
</evidence>
<gene>
    <name evidence="4" type="ORF">CIPAW_07G017300</name>
</gene>
<organism evidence="4 5">
    <name type="scientific">Carya illinoinensis</name>
    <name type="common">Pecan</name>
    <dbReference type="NCBI Taxonomy" id="32201"/>
    <lineage>
        <taxon>Eukaryota</taxon>
        <taxon>Viridiplantae</taxon>
        <taxon>Streptophyta</taxon>
        <taxon>Embryophyta</taxon>
        <taxon>Tracheophyta</taxon>
        <taxon>Spermatophyta</taxon>
        <taxon>Magnoliopsida</taxon>
        <taxon>eudicotyledons</taxon>
        <taxon>Gunneridae</taxon>
        <taxon>Pentapetalae</taxon>
        <taxon>rosids</taxon>
        <taxon>fabids</taxon>
        <taxon>Fagales</taxon>
        <taxon>Juglandaceae</taxon>
        <taxon>Carya</taxon>
    </lineage>
</organism>
<evidence type="ECO:0000256" key="1">
    <source>
        <dbReference type="ARBA" id="ARBA00007215"/>
    </source>
</evidence>
<comment type="similarity">
    <text evidence="1">Belongs to the cyclin family. Cyclin U/P subfamily.</text>
</comment>
<evidence type="ECO:0000313" key="5">
    <source>
        <dbReference type="Proteomes" id="UP000811609"/>
    </source>
</evidence>
<dbReference type="InterPro" id="IPR036915">
    <property type="entry name" value="Cyclin-like_sf"/>
</dbReference>
<dbReference type="PANTHER" id="PTHR15615">
    <property type="match status" value="1"/>
</dbReference>
<dbReference type="Proteomes" id="UP000811609">
    <property type="component" value="Chromosome 7"/>
</dbReference>
<dbReference type="PANTHER" id="PTHR15615:SF80">
    <property type="entry name" value="CYCLIN"/>
    <property type="match status" value="1"/>
</dbReference>
<protein>
    <recommendedName>
        <fullName evidence="6">Cyclin</fullName>
    </recommendedName>
</protein>
<keyword evidence="3" id="KW-0131">Cell cycle</keyword>
<evidence type="ECO:0000313" key="4">
    <source>
        <dbReference type="EMBL" id="KAG6646578.1"/>
    </source>
</evidence>
<keyword evidence="5" id="KW-1185">Reference proteome</keyword>
<dbReference type="GO" id="GO:0019901">
    <property type="term" value="F:protein kinase binding"/>
    <property type="evidence" value="ECO:0007669"/>
    <property type="project" value="InterPro"/>
</dbReference>
<dbReference type="Pfam" id="PF08613">
    <property type="entry name" value="Cyclin"/>
    <property type="match status" value="1"/>
</dbReference>
<sequence>MAFKSKAVDQSDEEIYASLGLEVDEYEKGPSGIPRVILVLSSILQRIINENEKSLKVSKKAKKDTVTIFHSLRAPNLSIRQYIERIFKYSSCSPSCFVVAYIYLERFTQRTGAYLTTLNAHRLLITTIMVAAKFMDHDCFDNAYFAKVGGVSTAEMNRLEMKFLFTIDFRLHVTTEDFRKYSLQLQKEGLGDYRIDRPKMK</sequence>
<dbReference type="OrthoDB" id="337735at2759"/>
<comment type="caution">
    <text evidence="4">The sequence shown here is derived from an EMBL/GenBank/DDBJ whole genome shotgun (WGS) entry which is preliminary data.</text>
</comment>
<evidence type="ECO:0000256" key="3">
    <source>
        <dbReference type="ARBA" id="ARBA00023306"/>
    </source>
</evidence>